<dbReference type="AlphaFoldDB" id="A0A5B7EW54"/>
<comment type="caution">
    <text evidence="1">The sequence shown here is derived from an EMBL/GenBank/DDBJ whole genome shotgun (WGS) entry which is preliminary data.</text>
</comment>
<keyword evidence="2" id="KW-1185">Reference proteome</keyword>
<evidence type="ECO:0000313" key="1">
    <source>
        <dbReference type="EMBL" id="MPC37675.1"/>
    </source>
</evidence>
<evidence type="ECO:0000313" key="2">
    <source>
        <dbReference type="Proteomes" id="UP000324222"/>
    </source>
</evidence>
<reference evidence="1 2" key="1">
    <citation type="submission" date="2019-05" db="EMBL/GenBank/DDBJ databases">
        <title>Another draft genome of Portunus trituberculatus and its Hox gene families provides insights of decapod evolution.</title>
        <authorList>
            <person name="Jeong J.-H."/>
            <person name="Song I."/>
            <person name="Kim S."/>
            <person name="Choi T."/>
            <person name="Kim D."/>
            <person name="Ryu S."/>
            <person name="Kim W."/>
        </authorList>
    </citation>
    <scope>NUCLEOTIDE SEQUENCE [LARGE SCALE GENOMIC DNA]</scope>
    <source>
        <tissue evidence="1">Muscle</tissue>
    </source>
</reference>
<name>A0A5B7EW54_PORTR</name>
<sequence>MMNNAKERDIMSDRRVFESLCMEPGNGGYSYDTALLVDVDRAVDFDEAVIRLTTKCNSIIIQLNTLGHPVTEFSIASAKVDVVSSPSRTKGARSGLTEDTCHFRPASQVSTPEGRNLKAMEELWFGLKRKNYSGMVAVARLTRSSIPRNGCGARYSVQALKEALLSHIQAYFMFQAYNPMFQPWSISSKDKEDDAHAEYLLFLVYRIQPATSPSPTTTGKRPNRRLSELEKLETCCKEHDNYGLAWNEWPVSDKRGSPRSSAKGMSLLVAGPQMVLRHRRSATNPEPQRQVFDKSIEQHGPIAYYLSGSRGPYLSEKR</sequence>
<gene>
    <name evidence="1" type="ORF">E2C01_031167</name>
</gene>
<protein>
    <submittedName>
        <fullName evidence="1">Uncharacterized protein</fullName>
    </submittedName>
</protein>
<dbReference type="Proteomes" id="UP000324222">
    <property type="component" value="Unassembled WGS sequence"/>
</dbReference>
<dbReference type="OrthoDB" id="47172at2759"/>
<dbReference type="EMBL" id="VSRR010003850">
    <property type="protein sequence ID" value="MPC37675.1"/>
    <property type="molecule type" value="Genomic_DNA"/>
</dbReference>
<organism evidence="1 2">
    <name type="scientific">Portunus trituberculatus</name>
    <name type="common">Swimming crab</name>
    <name type="synonym">Neptunus trituberculatus</name>
    <dbReference type="NCBI Taxonomy" id="210409"/>
    <lineage>
        <taxon>Eukaryota</taxon>
        <taxon>Metazoa</taxon>
        <taxon>Ecdysozoa</taxon>
        <taxon>Arthropoda</taxon>
        <taxon>Crustacea</taxon>
        <taxon>Multicrustacea</taxon>
        <taxon>Malacostraca</taxon>
        <taxon>Eumalacostraca</taxon>
        <taxon>Eucarida</taxon>
        <taxon>Decapoda</taxon>
        <taxon>Pleocyemata</taxon>
        <taxon>Brachyura</taxon>
        <taxon>Eubrachyura</taxon>
        <taxon>Portunoidea</taxon>
        <taxon>Portunidae</taxon>
        <taxon>Portuninae</taxon>
        <taxon>Portunus</taxon>
    </lineage>
</organism>
<proteinExistence type="predicted"/>
<accession>A0A5B7EW54</accession>